<evidence type="ECO:0000256" key="16">
    <source>
        <dbReference type="ARBA" id="ARBA00047558"/>
    </source>
</evidence>
<evidence type="ECO:0000256" key="10">
    <source>
        <dbReference type="ARBA" id="ARBA00022777"/>
    </source>
</evidence>
<dbReference type="SUPFAM" id="SSF57196">
    <property type="entry name" value="EGF/Laminin"/>
    <property type="match status" value="1"/>
</dbReference>
<evidence type="ECO:0000256" key="21">
    <source>
        <dbReference type="SAM" id="SignalP"/>
    </source>
</evidence>
<keyword evidence="11 19" id="KW-0067">ATP-binding</keyword>
<evidence type="ECO:0000256" key="7">
    <source>
        <dbReference type="ARBA" id="ARBA00022729"/>
    </source>
</evidence>
<dbReference type="SMART" id="SM00179">
    <property type="entry name" value="EGF_CA"/>
    <property type="match status" value="1"/>
</dbReference>
<comment type="subcellular location">
    <subcellularLocation>
        <location evidence="1">Membrane</location>
        <topology evidence="1">Single-pass type I membrane protein</topology>
    </subcellularLocation>
</comment>
<evidence type="ECO:0000256" key="17">
    <source>
        <dbReference type="ARBA" id="ARBA00047951"/>
    </source>
</evidence>
<proteinExistence type="predicted"/>
<organism evidence="23 24">
    <name type="scientific">Eucalyptus globulus</name>
    <name type="common">Tasmanian blue gum</name>
    <dbReference type="NCBI Taxonomy" id="34317"/>
    <lineage>
        <taxon>Eukaryota</taxon>
        <taxon>Viridiplantae</taxon>
        <taxon>Streptophyta</taxon>
        <taxon>Embryophyta</taxon>
        <taxon>Tracheophyta</taxon>
        <taxon>Spermatophyta</taxon>
        <taxon>Magnoliopsida</taxon>
        <taxon>eudicotyledons</taxon>
        <taxon>Gunneridae</taxon>
        <taxon>Pentapetalae</taxon>
        <taxon>rosids</taxon>
        <taxon>malvids</taxon>
        <taxon>Myrtales</taxon>
        <taxon>Myrtaceae</taxon>
        <taxon>Myrtoideae</taxon>
        <taxon>Eucalypteae</taxon>
        <taxon>Eucalyptus</taxon>
    </lineage>
</organism>
<keyword evidence="10" id="KW-0418">Kinase</keyword>
<evidence type="ECO:0000256" key="9">
    <source>
        <dbReference type="ARBA" id="ARBA00022741"/>
    </source>
</evidence>
<keyword evidence="13 20" id="KW-0472">Membrane</keyword>
<dbReference type="InterPro" id="IPR017441">
    <property type="entry name" value="Protein_kinase_ATP_BS"/>
</dbReference>
<dbReference type="Pfam" id="PF07645">
    <property type="entry name" value="EGF_CA"/>
    <property type="match status" value="1"/>
</dbReference>
<dbReference type="Gene3D" id="2.10.25.10">
    <property type="entry name" value="Laminin"/>
    <property type="match status" value="2"/>
</dbReference>
<dbReference type="InterPro" id="IPR011009">
    <property type="entry name" value="Kinase-like_dom_sf"/>
</dbReference>
<dbReference type="InterPro" id="IPR001881">
    <property type="entry name" value="EGF-like_Ca-bd_dom"/>
</dbReference>
<dbReference type="PANTHER" id="PTHR27005">
    <property type="entry name" value="WALL-ASSOCIATED RECEPTOR KINASE-LIKE 21"/>
    <property type="match status" value="1"/>
</dbReference>
<dbReference type="InterPro" id="IPR025287">
    <property type="entry name" value="WAK_GUB"/>
</dbReference>
<keyword evidence="24" id="KW-1185">Reference proteome</keyword>
<evidence type="ECO:0000313" key="23">
    <source>
        <dbReference type="EMBL" id="KAL3730779.1"/>
    </source>
</evidence>
<comment type="caution">
    <text evidence="23">The sequence shown here is derived from an EMBL/GenBank/DDBJ whole genome shotgun (WGS) entry which is preliminary data.</text>
</comment>
<dbReference type="AlphaFoldDB" id="A0ABD3JWX7"/>
<dbReference type="InterPro" id="IPR000719">
    <property type="entry name" value="Prot_kinase_dom"/>
</dbReference>
<keyword evidence="7 21" id="KW-0732">Signal</keyword>
<dbReference type="FunFam" id="2.10.25.10:FF:000038">
    <property type="entry name" value="Fibrillin 2"/>
    <property type="match status" value="1"/>
</dbReference>
<protein>
    <recommendedName>
        <fullName evidence="22">Protein kinase domain-containing protein</fullName>
    </recommendedName>
</protein>
<dbReference type="CDD" id="cd00054">
    <property type="entry name" value="EGF_CA"/>
    <property type="match status" value="1"/>
</dbReference>
<name>A0ABD3JWX7_EUCGL</name>
<evidence type="ECO:0000256" key="18">
    <source>
        <dbReference type="ARBA" id="ARBA00058961"/>
    </source>
</evidence>
<comment type="catalytic activity">
    <reaction evidence="16">
        <text>L-seryl-[protein] + ATP = O-phospho-L-seryl-[protein] + ADP + H(+)</text>
        <dbReference type="Rhea" id="RHEA:17989"/>
        <dbReference type="Rhea" id="RHEA-COMP:9863"/>
        <dbReference type="Rhea" id="RHEA-COMP:11604"/>
        <dbReference type="ChEBI" id="CHEBI:15378"/>
        <dbReference type="ChEBI" id="CHEBI:29999"/>
        <dbReference type="ChEBI" id="CHEBI:30616"/>
        <dbReference type="ChEBI" id="CHEBI:83421"/>
        <dbReference type="ChEBI" id="CHEBI:456216"/>
    </reaction>
</comment>
<evidence type="ECO:0000256" key="12">
    <source>
        <dbReference type="ARBA" id="ARBA00022989"/>
    </source>
</evidence>
<dbReference type="InterPro" id="IPR018097">
    <property type="entry name" value="EGF_Ca-bd_CS"/>
</dbReference>
<keyword evidence="6 20" id="KW-0812">Transmembrane</keyword>
<dbReference type="EMBL" id="JBJKBG010000007">
    <property type="protein sequence ID" value="KAL3730779.1"/>
    <property type="molecule type" value="Genomic_DNA"/>
</dbReference>
<sequence length="756" mass="83431">MVIHKLLLRVVVLGAFLGPYHNHITEAVDSMTKPGCRSTCGNLSIPYPFGSDDSDPHCRIDSPSFRVVCDNSTDPPVPYINARDGGLDDLRILNISLENHEMRVSVSTSEACYDSSGHFVKRLPTALRQTIFPISRTKNKFTAIGCDTSAYFINFEGNVSFGCMSMCSHASDVSDGSCSGVGCCETSIPKNSSGYGIYVGSISNHIRVVDFNPCSYAFIAETSSYNFSVGDLKQLKFNESILILDWAIGKQTCEDAKKNSTSYMCKSNTTCTDAENGFGYKCTCLEGFQGNPYLAGCHDIDECADPQKNLCQGKCHNIVGNYICPCPKGYRRNGKKGSGDGQGCTANPSHLMEILVGVAGTIIVLLFSIGFLYLGHKKMKLIRLKEQYFRQNGGLLLQQQLDEPNKTTKATKIFSAEELEKATNNYDESRIVGRGGYGTVYKGLLTNDMEVAIKKSKLVDRSQIEQFINEVIVLSQINHRNVVKLLGCCLETEVPLLVYEFVNNGTLFDHIHNPNRSPKLSWKTRLRIASETAGVLSYLHSATSIPIIHRDVKSANILLDANYTAKVSDFGASRLVPLDQTKLFTMVQGTWGYLDPEYIQTSQLTEKSDVYSFGVVLVELLTGKKALLFDQPEEKRNLSMYFLSSLENDKLFQIVEEAIANEGIDEQVGEVANLAKRCLTIKGEERPTMKEIASELEGLRVMANHSGVSGTDVNGEEKIHLPGENTDVYMDIGGTMNTEYTDCMEDHIMPMASSGR</sequence>
<dbReference type="PANTHER" id="PTHR27005:SF468">
    <property type="entry name" value="OS01G0310500 PROTEIN"/>
    <property type="match status" value="1"/>
</dbReference>
<comment type="function">
    <text evidence="18">Serine/threonine-protein kinase that may function as a signaling receptor of extracellular matrix component. Binding to pectin may have significance in the control of cell expansion, morphogenesis and development.</text>
</comment>
<keyword evidence="8" id="KW-0677">Repeat</keyword>
<dbReference type="CDD" id="cd14066">
    <property type="entry name" value="STKc_IRAK"/>
    <property type="match status" value="1"/>
</dbReference>
<dbReference type="PROSITE" id="PS00107">
    <property type="entry name" value="PROTEIN_KINASE_ATP"/>
    <property type="match status" value="1"/>
</dbReference>
<dbReference type="GO" id="GO:0004674">
    <property type="term" value="F:protein serine/threonine kinase activity"/>
    <property type="evidence" value="ECO:0007669"/>
    <property type="project" value="UniProtKB-KW"/>
</dbReference>
<reference evidence="23 24" key="1">
    <citation type="submission" date="2024-11" db="EMBL/GenBank/DDBJ databases">
        <title>Chromosome-level genome assembly of Eucalyptus globulus Labill. provides insights into its genome evolution.</title>
        <authorList>
            <person name="Li X."/>
        </authorList>
    </citation>
    <scope>NUCLEOTIDE SEQUENCE [LARGE SCALE GENOMIC DNA]</scope>
    <source>
        <strain evidence="23">CL2024</strain>
        <tissue evidence="23">Fresh tender leaves</tissue>
    </source>
</reference>
<dbReference type="PROSITE" id="PS01186">
    <property type="entry name" value="EGF_2"/>
    <property type="match status" value="1"/>
</dbReference>
<dbReference type="InterPro" id="IPR049883">
    <property type="entry name" value="NOTCH1_EGF-like"/>
</dbReference>
<comment type="catalytic activity">
    <reaction evidence="17">
        <text>L-threonyl-[protein] + ATP = O-phospho-L-threonyl-[protein] + ADP + H(+)</text>
        <dbReference type="Rhea" id="RHEA:46608"/>
        <dbReference type="Rhea" id="RHEA-COMP:11060"/>
        <dbReference type="Rhea" id="RHEA-COMP:11605"/>
        <dbReference type="ChEBI" id="CHEBI:15378"/>
        <dbReference type="ChEBI" id="CHEBI:30013"/>
        <dbReference type="ChEBI" id="CHEBI:30616"/>
        <dbReference type="ChEBI" id="CHEBI:61977"/>
        <dbReference type="ChEBI" id="CHEBI:456216"/>
    </reaction>
</comment>
<dbReference type="FunFam" id="1.10.510.10:FF:000084">
    <property type="entry name" value="Wall-associated receptor kinase 2"/>
    <property type="match status" value="1"/>
</dbReference>
<evidence type="ECO:0000256" key="8">
    <source>
        <dbReference type="ARBA" id="ARBA00022737"/>
    </source>
</evidence>
<dbReference type="SUPFAM" id="SSF56112">
    <property type="entry name" value="Protein kinase-like (PK-like)"/>
    <property type="match status" value="1"/>
</dbReference>
<dbReference type="GO" id="GO:0005524">
    <property type="term" value="F:ATP binding"/>
    <property type="evidence" value="ECO:0007669"/>
    <property type="project" value="UniProtKB-UniRule"/>
</dbReference>
<dbReference type="InterPro" id="IPR008271">
    <property type="entry name" value="Ser/Thr_kinase_AS"/>
</dbReference>
<dbReference type="PROSITE" id="PS50011">
    <property type="entry name" value="PROTEIN_KINASE_DOM"/>
    <property type="match status" value="1"/>
</dbReference>
<evidence type="ECO:0000256" key="20">
    <source>
        <dbReference type="SAM" id="Phobius"/>
    </source>
</evidence>
<evidence type="ECO:0000256" key="1">
    <source>
        <dbReference type="ARBA" id="ARBA00004479"/>
    </source>
</evidence>
<accession>A0ABD3JWX7</accession>
<keyword evidence="12 20" id="KW-1133">Transmembrane helix</keyword>
<dbReference type="InterPro" id="IPR045274">
    <property type="entry name" value="WAK-like"/>
</dbReference>
<evidence type="ECO:0000259" key="22">
    <source>
        <dbReference type="PROSITE" id="PS50011"/>
    </source>
</evidence>
<evidence type="ECO:0000256" key="2">
    <source>
        <dbReference type="ARBA" id="ARBA00022527"/>
    </source>
</evidence>
<feature type="chain" id="PRO_5044812334" description="Protein kinase domain-containing protein" evidence="21">
    <location>
        <begin position="23"/>
        <end position="756"/>
    </location>
</feature>
<evidence type="ECO:0000256" key="11">
    <source>
        <dbReference type="ARBA" id="ARBA00022840"/>
    </source>
</evidence>
<dbReference type="Pfam" id="PF13947">
    <property type="entry name" value="GUB_WAK_bind"/>
    <property type="match status" value="1"/>
</dbReference>
<dbReference type="GO" id="GO:0016020">
    <property type="term" value="C:membrane"/>
    <property type="evidence" value="ECO:0007669"/>
    <property type="project" value="UniProtKB-SubCell"/>
</dbReference>
<feature type="binding site" evidence="19">
    <location>
        <position position="455"/>
    </location>
    <ligand>
        <name>ATP</name>
        <dbReference type="ChEBI" id="CHEBI:30616"/>
    </ligand>
</feature>
<evidence type="ECO:0000313" key="24">
    <source>
        <dbReference type="Proteomes" id="UP001634007"/>
    </source>
</evidence>
<dbReference type="Proteomes" id="UP001634007">
    <property type="component" value="Unassembled WGS sequence"/>
</dbReference>
<dbReference type="InterPro" id="IPR000742">
    <property type="entry name" value="EGF"/>
</dbReference>
<keyword evidence="2" id="KW-0723">Serine/threonine-protein kinase</keyword>
<evidence type="ECO:0000256" key="15">
    <source>
        <dbReference type="ARBA" id="ARBA00023180"/>
    </source>
</evidence>
<keyword evidence="5" id="KW-0808">Transferase</keyword>
<feature type="domain" description="Protein kinase" evidence="22">
    <location>
        <begin position="426"/>
        <end position="708"/>
    </location>
</feature>
<evidence type="ECO:0000256" key="19">
    <source>
        <dbReference type="PROSITE-ProRule" id="PRU10141"/>
    </source>
</evidence>
<dbReference type="SMART" id="SM00220">
    <property type="entry name" value="S_TKc"/>
    <property type="match status" value="1"/>
</dbReference>
<dbReference type="PROSITE" id="PS00108">
    <property type="entry name" value="PROTEIN_KINASE_ST"/>
    <property type="match status" value="1"/>
</dbReference>
<evidence type="ECO:0000256" key="4">
    <source>
        <dbReference type="ARBA" id="ARBA00022553"/>
    </source>
</evidence>
<evidence type="ECO:0000256" key="6">
    <source>
        <dbReference type="ARBA" id="ARBA00022692"/>
    </source>
</evidence>
<evidence type="ECO:0000256" key="3">
    <source>
        <dbReference type="ARBA" id="ARBA00022536"/>
    </source>
</evidence>
<dbReference type="SMART" id="SM00181">
    <property type="entry name" value="EGF"/>
    <property type="match status" value="2"/>
</dbReference>
<dbReference type="Pfam" id="PF07714">
    <property type="entry name" value="PK_Tyr_Ser-Thr"/>
    <property type="match status" value="1"/>
</dbReference>
<keyword evidence="3" id="KW-0245">EGF-like domain</keyword>
<dbReference type="PROSITE" id="PS01187">
    <property type="entry name" value="EGF_CA"/>
    <property type="match status" value="1"/>
</dbReference>
<dbReference type="InterPro" id="IPR001245">
    <property type="entry name" value="Ser-Thr/Tyr_kinase_cat_dom"/>
</dbReference>
<evidence type="ECO:0000256" key="13">
    <source>
        <dbReference type="ARBA" id="ARBA00023136"/>
    </source>
</evidence>
<dbReference type="FunFam" id="3.30.200.20:FF:000043">
    <property type="entry name" value="Wall-associated receptor kinase 2"/>
    <property type="match status" value="1"/>
</dbReference>
<keyword evidence="15" id="KW-0325">Glycoprotein</keyword>
<keyword evidence="14" id="KW-1015">Disulfide bond</keyword>
<evidence type="ECO:0000256" key="14">
    <source>
        <dbReference type="ARBA" id="ARBA00023157"/>
    </source>
</evidence>
<feature type="signal peptide" evidence="21">
    <location>
        <begin position="1"/>
        <end position="22"/>
    </location>
</feature>
<keyword evidence="9 19" id="KW-0547">Nucleotide-binding</keyword>
<gene>
    <name evidence="23" type="ORF">ACJRO7_027760</name>
</gene>
<dbReference type="Gene3D" id="3.30.200.20">
    <property type="entry name" value="Phosphorylase Kinase, domain 1"/>
    <property type="match status" value="1"/>
</dbReference>
<dbReference type="Gene3D" id="1.10.510.10">
    <property type="entry name" value="Transferase(Phosphotransferase) domain 1"/>
    <property type="match status" value="1"/>
</dbReference>
<feature type="transmembrane region" description="Helical" evidence="20">
    <location>
        <begin position="354"/>
        <end position="375"/>
    </location>
</feature>
<evidence type="ECO:0000256" key="5">
    <source>
        <dbReference type="ARBA" id="ARBA00022679"/>
    </source>
</evidence>
<keyword evidence="4" id="KW-0597">Phosphoprotein</keyword>